<dbReference type="Pfam" id="PF13177">
    <property type="entry name" value="DNA_pol3_delta2"/>
    <property type="match status" value="1"/>
</dbReference>
<gene>
    <name evidence="1" type="ORF">METZ01_LOCUS61218</name>
</gene>
<protein>
    <recommendedName>
        <fullName evidence="2">DNA-directed DNA polymerase</fullName>
    </recommendedName>
</protein>
<dbReference type="GO" id="GO:0006261">
    <property type="term" value="P:DNA-templated DNA replication"/>
    <property type="evidence" value="ECO:0007669"/>
    <property type="project" value="TreeGrafter"/>
</dbReference>
<dbReference type="PANTHER" id="PTHR11669">
    <property type="entry name" value="REPLICATION FACTOR C / DNA POLYMERASE III GAMMA-TAU SUBUNIT"/>
    <property type="match status" value="1"/>
</dbReference>
<dbReference type="GO" id="GO:0003887">
    <property type="term" value="F:DNA-directed DNA polymerase activity"/>
    <property type="evidence" value="ECO:0007669"/>
    <property type="project" value="UniProtKB-KW"/>
</dbReference>
<evidence type="ECO:0000313" key="1">
    <source>
        <dbReference type="EMBL" id="SVA08364.1"/>
    </source>
</evidence>
<sequence>MLADVPFPWHQIQWQRLANQFQNKQLPHALLIYGNKGLGKSLFASRFAQFILCQAPKKYLACGICKNCVKAGEGANHPDVIHVQPEEGKRHIVIDQVRSLSSFIVHTSHSGGAKIVIINGAHNLNLNSANALLKTLEEPTSSSYFFLVTELPGSLPATIRSRCQRLPLIAPPREMARQWLTERLPKEDEIQLDRLLSDAQCGPLLAIDLAGQDLSIQRNHFLNKLYCLAKRTITPQSLVAIASKTGESLILGHLQLATSIVIKHLITQGKFNGSDPDLKDLYTLFAQNETPTSQQVIWLMQFYDEVVDARKQMQSGANPNAELILETLIWRWYQLTRPSTFKE</sequence>
<dbReference type="Gene3D" id="3.40.50.300">
    <property type="entry name" value="P-loop containing nucleotide triphosphate hydrolases"/>
    <property type="match status" value="1"/>
</dbReference>
<dbReference type="EMBL" id="UINC01003678">
    <property type="protein sequence ID" value="SVA08364.1"/>
    <property type="molecule type" value="Genomic_DNA"/>
</dbReference>
<dbReference type="GO" id="GO:0009360">
    <property type="term" value="C:DNA polymerase III complex"/>
    <property type="evidence" value="ECO:0007669"/>
    <property type="project" value="InterPro"/>
</dbReference>
<reference evidence="1" key="1">
    <citation type="submission" date="2018-05" db="EMBL/GenBank/DDBJ databases">
        <authorList>
            <person name="Lanie J.A."/>
            <person name="Ng W.-L."/>
            <person name="Kazmierczak K.M."/>
            <person name="Andrzejewski T.M."/>
            <person name="Davidsen T.M."/>
            <person name="Wayne K.J."/>
            <person name="Tettelin H."/>
            <person name="Glass J.I."/>
            <person name="Rusch D."/>
            <person name="Podicherti R."/>
            <person name="Tsui H.-C.T."/>
            <person name="Winkler M.E."/>
        </authorList>
    </citation>
    <scope>NUCLEOTIDE SEQUENCE</scope>
</reference>
<name>A0A381SYB8_9ZZZZ</name>
<dbReference type="PANTHER" id="PTHR11669:SF8">
    <property type="entry name" value="DNA POLYMERASE III SUBUNIT DELTA"/>
    <property type="match status" value="1"/>
</dbReference>
<dbReference type="AlphaFoldDB" id="A0A381SYB8"/>
<proteinExistence type="predicted"/>
<dbReference type="InterPro" id="IPR050238">
    <property type="entry name" value="DNA_Rep/Repair_Clamp_Loader"/>
</dbReference>
<dbReference type="GO" id="GO:0008408">
    <property type="term" value="F:3'-5' exonuclease activity"/>
    <property type="evidence" value="ECO:0007669"/>
    <property type="project" value="InterPro"/>
</dbReference>
<dbReference type="InterPro" id="IPR004622">
    <property type="entry name" value="DNA_pol_HolB"/>
</dbReference>
<organism evidence="1">
    <name type="scientific">marine metagenome</name>
    <dbReference type="NCBI Taxonomy" id="408172"/>
    <lineage>
        <taxon>unclassified sequences</taxon>
        <taxon>metagenomes</taxon>
        <taxon>ecological metagenomes</taxon>
    </lineage>
</organism>
<dbReference type="SUPFAM" id="SSF52540">
    <property type="entry name" value="P-loop containing nucleoside triphosphate hydrolases"/>
    <property type="match status" value="1"/>
</dbReference>
<dbReference type="NCBIfam" id="TIGR00678">
    <property type="entry name" value="holB"/>
    <property type="match status" value="1"/>
</dbReference>
<evidence type="ECO:0008006" key="2">
    <source>
        <dbReference type="Google" id="ProtNLM"/>
    </source>
</evidence>
<accession>A0A381SYB8</accession>
<dbReference type="InterPro" id="IPR027417">
    <property type="entry name" value="P-loop_NTPase"/>
</dbReference>
<dbReference type="GO" id="GO:0003677">
    <property type="term" value="F:DNA binding"/>
    <property type="evidence" value="ECO:0007669"/>
    <property type="project" value="InterPro"/>
</dbReference>